<evidence type="ECO:0000313" key="2">
    <source>
        <dbReference type="EMBL" id="QDV32495.1"/>
    </source>
</evidence>
<accession>A0A518GV77</accession>
<gene>
    <name evidence="2" type="ORF">ElP_03280</name>
</gene>
<protein>
    <recommendedName>
        <fullName evidence="4">Lipoprotein</fullName>
    </recommendedName>
</protein>
<dbReference type="AlphaFoldDB" id="A0A518GV77"/>
<dbReference type="EMBL" id="CP036426">
    <property type="protein sequence ID" value="QDV32495.1"/>
    <property type="molecule type" value="Genomic_DNA"/>
</dbReference>
<dbReference type="PROSITE" id="PS51257">
    <property type="entry name" value="PROKAR_LIPOPROTEIN"/>
    <property type="match status" value="1"/>
</dbReference>
<dbReference type="KEGG" id="tpla:ElP_03280"/>
<sequence length="63" mass="6696" precursor="true">MARLLIASTLIALAALGCGRSAGLPPTPEGRTRASDDRIGDRDLNPRTDPEHFPAVEERTPGD</sequence>
<dbReference type="Proteomes" id="UP000317835">
    <property type="component" value="Chromosome"/>
</dbReference>
<evidence type="ECO:0000313" key="3">
    <source>
        <dbReference type="Proteomes" id="UP000317835"/>
    </source>
</evidence>
<evidence type="ECO:0000256" key="1">
    <source>
        <dbReference type="SAM" id="MobiDB-lite"/>
    </source>
</evidence>
<dbReference type="RefSeq" id="WP_145266627.1">
    <property type="nucleotide sequence ID" value="NZ_CP036426.1"/>
</dbReference>
<feature type="compositionally biased region" description="Basic and acidic residues" evidence="1">
    <location>
        <begin position="30"/>
        <end position="63"/>
    </location>
</feature>
<organism evidence="2 3">
    <name type="scientific">Tautonia plasticadhaerens</name>
    <dbReference type="NCBI Taxonomy" id="2527974"/>
    <lineage>
        <taxon>Bacteria</taxon>
        <taxon>Pseudomonadati</taxon>
        <taxon>Planctomycetota</taxon>
        <taxon>Planctomycetia</taxon>
        <taxon>Isosphaerales</taxon>
        <taxon>Isosphaeraceae</taxon>
        <taxon>Tautonia</taxon>
    </lineage>
</organism>
<reference evidence="2 3" key="1">
    <citation type="submission" date="2019-02" db="EMBL/GenBank/DDBJ databases">
        <title>Deep-cultivation of Planctomycetes and their phenomic and genomic characterization uncovers novel biology.</title>
        <authorList>
            <person name="Wiegand S."/>
            <person name="Jogler M."/>
            <person name="Boedeker C."/>
            <person name="Pinto D."/>
            <person name="Vollmers J."/>
            <person name="Rivas-Marin E."/>
            <person name="Kohn T."/>
            <person name="Peeters S.H."/>
            <person name="Heuer A."/>
            <person name="Rast P."/>
            <person name="Oberbeckmann S."/>
            <person name="Bunk B."/>
            <person name="Jeske O."/>
            <person name="Meyerdierks A."/>
            <person name="Storesund J.E."/>
            <person name="Kallscheuer N."/>
            <person name="Luecker S."/>
            <person name="Lage O.M."/>
            <person name="Pohl T."/>
            <person name="Merkel B.J."/>
            <person name="Hornburger P."/>
            <person name="Mueller R.-W."/>
            <person name="Bruemmer F."/>
            <person name="Labrenz M."/>
            <person name="Spormann A.M."/>
            <person name="Op den Camp H."/>
            <person name="Overmann J."/>
            <person name="Amann R."/>
            <person name="Jetten M.S.M."/>
            <person name="Mascher T."/>
            <person name="Medema M.H."/>
            <person name="Devos D.P."/>
            <person name="Kaster A.-K."/>
            <person name="Ovreas L."/>
            <person name="Rohde M."/>
            <person name="Galperin M.Y."/>
            <person name="Jogler C."/>
        </authorList>
    </citation>
    <scope>NUCLEOTIDE SEQUENCE [LARGE SCALE GENOMIC DNA]</scope>
    <source>
        <strain evidence="2 3">ElP</strain>
    </source>
</reference>
<evidence type="ECO:0008006" key="4">
    <source>
        <dbReference type="Google" id="ProtNLM"/>
    </source>
</evidence>
<keyword evidence="3" id="KW-1185">Reference proteome</keyword>
<proteinExistence type="predicted"/>
<name>A0A518GV77_9BACT</name>
<feature type="region of interest" description="Disordered" evidence="1">
    <location>
        <begin position="19"/>
        <end position="63"/>
    </location>
</feature>